<feature type="domain" description="RING-type" evidence="5">
    <location>
        <begin position="172"/>
        <end position="216"/>
    </location>
</feature>
<dbReference type="Proteomes" id="UP000751190">
    <property type="component" value="Unassembled WGS sequence"/>
</dbReference>
<evidence type="ECO:0000256" key="4">
    <source>
        <dbReference type="PROSITE-ProRule" id="PRU00175"/>
    </source>
</evidence>
<dbReference type="InterPro" id="IPR013083">
    <property type="entry name" value="Znf_RING/FYVE/PHD"/>
</dbReference>
<keyword evidence="1" id="KW-0479">Metal-binding</keyword>
<evidence type="ECO:0000313" key="6">
    <source>
        <dbReference type="EMBL" id="KAG8462585.1"/>
    </source>
</evidence>
<dbReference type="GO" id="GO:0008270">
    <property type="term" value="F:zinc ion binding"/>
    <property type="evidence" value="ECO:0007669"/>
    <property type="project" value="UniProtKB-KW"/>
</dbReference>
<accession>A0A8J5XGM2</accession>
<dbReference type="OrthoDB" id="1302410at2759"/>
<evidence type="ECO:0000313" key="7">
    <source>
        <dbReference type="Proteomes" id="UP000751190"/>
    </source>
</evidence>
<keyword evidence="7" id="KW-1185">Reference proteome</keyword>
<dbReference type="PANTHER" id="PTHR45969:SF69">
    <property type="entry name" value="FINGER DOMAIN PROTEIN, PUTATIVE (AFU_ORTHOLOGUE AFUA_3G12190)-RELATED"/>
    <property type="match status" value="1"/>
</dbReference>
<dbReference type="Pfam" id="PF13639">
    <property type="entry name" value="zf-RING_2"/>
    <property type="match status" value="1"/>
</dbReference>
<evidence type="ECO:0000259" key="5">
    <source>
        <dbReference type="PROSITE" id="PS50089"/>
    </source>
</evidence>
<dbReference type="AlphaFoldDB" id="A0A8J5XGM2"/>
<dbReference type="GO" id="GO:0016567">
    <property type="term" value="P:protein ubiquitination"/>
    <property type="evidence" value="ECO:0007669"/>
    <property type="project" value="TreeGrafter"/>
</dbReference>
<keyword evidence="3" id="KW-0862">Zinc</keyword>
<dbReference type="PANTHER" id="PTHR45969">
    <property type="entry name" value="RING ZINC FINGER PROTEIN-RELATED"/>
    <property type="match status" value="1"/>
</dbReference>
<dbReference type="PROSITE" id="PS50089">
    <property type="entry name" value="ZF_RING_2"/>
    <property type="match status" value="1"/>
</dbReference>
<sequence>MTPREERRQLLQGGAPAHALRQADALRARGMAGFTGTEHAYGAHPAGGVLVLHAGRTLEPEPSAPFGSGLLRALCLALSAPFTDAAWHADRAHDRDDGIYALAYARRYRHDEVLPCGLTRHQVRSLEAREITPEDHELLLALDQSVAKKAVLRAEQLPRAIVATTAARRASCAICLEIVEPWQRGAKLRGCGHGPFHRKCLVKWLTDGRDTCPLCNAHVAA</sequence>
<reference evidence="6" key="1">
    <citation type="submission" date="2021-05" db="EMBL/GenBank/DDBJ databases">
        <title>The genome of the haptophyte Pavlova lutheri (Diacronema luteri, Pavlovales) - a model for lipid biosynthesis in eukaryotic algae.</title>
        <authorList>
            <person name="Hulatt C.J."/>
            <person name="Posewitz M.C."/>
        </authorList>
    </citation>
    <scope>NUCLEOTIDE SEQUENCE</scope>
    <source>
        <strain evidence="6">NIVA-4/92</strain>
    </source>
</reference>
<dbReference type="InterPro" id="IPR001841">
    <property type="entry name" value="Znf_RING"/>
</dbReference>
<dbReference type="SMART" id="SM00184">
    <property type="entry name" value="RING"/>
    <property type="match status" value="1"/>
</dbReference>
<evidence type="ECO:0000256" key="3">
    <source>
        <dbReference type="ARBA" id="ARBA00022833"/>
    </source>
</evidence>
<gene>
    <name evidence="6" type="ORF">KFE25_010410</name>
</gene>
<keyword evidence="2 4" id="KW-0863">Zinc-finger</keyword>
<evidence type="ECO:0000256" key="1">
    <source>
        <dbReference type="ARBA" id="ARBA00022723"/>
    </source>
</evidence>
<proteinExistence type="predicted"/>
<evidence type="ECO:0000256" key="2">
    <source>
        <dbReference type="ARBA" id="ARBA00022771"/>
    </source>
</evidence>
<dbReference type="SUPFAM" id="SSF57850">
    <property type="entry name" value="RING/U-box"/>
    <property type="match status" value="1"/>
</dbReference>
<dbReference type="GO" id="GO:0061630">
    <property type="term" value="F:ubiquitin protein ligase activity"/>
    <property type="evidence" value="ECO:0007669"/>
    <property type="project" value="TreeGrafter"/>
</dbReference>
<comment type="caution">
    <text evidence="6">The sequence shown here is derived from an EMBL/GenBank/DDBJ whole genome shotgun (WGS) entry which is preliminary data.</text>
</comment>
<dbReference type="EMBL" id="JAGTXO010000020">
    <property type="protein sequence ID" value="KAG8462585.1"/>
    <property type="molecule type" value="Genomic_DNA"/>
</dbReference>
<protein>
    <recommendedName>
        <fullName evidence="5">RING-type domain-containing protein</fullName>
    </recommendedName>
</protein>
<organism evidence="6 7">
    <name type="scientific">Diacronema lutheri</name>
    <name type="common">Unicellular marine alga</name>
    <name type="synonym">Monochrysis lutheri</name>
    <dbReference type="NCBI Taxonomy" id="2081491"/>
    <lineage>
        <taxon>Eukaryota</taxon>
        <taxon>Haptista</taxon>
        <taxon>Haptophyta</taxon>
        <taxon>Pavlovophyceae</taxon>
        <taxon>Pavlovales</taxon>
        <taxon>Pavlovaceae</taxon>
        <taxon>Diacronema</taxon>
    </lineage>
</organism>
<name>A0A8J5XGM2_DIALT</name>
<dbReference type="Gene3D" id="3.30.40.10">
    <property type="entry name" value="Zinc/RING finger domain, C3HC4 (zinc finger)"/>
    <property type="match status" value="1"/>
</dbReference>